<evidence type="ECO:0000313" key="7">
    <source>
        <dbReference type="EMBL" id="RVU16692.1"/>
    </source>
</evidence>
<proteinExistence type="predicted"/>
<protein>
    <submittedName>
        <fullName evidence="7">Patatin-like phospholipase family protein</fullName>
    </submittedName>
</protein>
<keyword evidence="3 4" id="KW-0443">Lipid metabolism</keyword>
<feature type="short sequence motif" description="GXSXG" evidence="4">
    <location>
        <begin position="74"/>
        <end position="78"/>
    </location>
</feature>
<feature type="domain" description="PNPLA" evidence="6">
    <location>
        <begin position="42"/>
        <end position="236"/>
    </location>
</feature>
<evidence type="ECO:0000256" key="1">
    <source>
        <dbReference type="ARBA" id="ARBA00022801"/>
    </source>
</evidence>
<dbReference type="PANTHER" id="PTHR14226">
    <property type="entry name" value="NEUROPATHY TARGET ESTERASE/SWISS CHEESE D.MELANOGASTER"/>
    <property type="match status" value="1"/>
</dbReference>
<dbReference type="AlphaFoldDB" id="A0A3S2W917"/>
<dbReference type="InterPro" id="IPR016035">
    <property type="entry name" value="Acyl_Trfase/lysoPLipase"/>
</dbReference>
<evidence type="ECO:0000313" key="8">
    <source>
        <dbReference type="Proteomes" id="UP000286997"/>
    </source>
</evidence>
<dbReference type="EMBL" id="SACP01000015">
    <property type="protein sequence ID" value="RVU16692.1"/>
    <property type="molecule type" value="Genomic_DNA"/>
</dbReference>
<gene>
    <name evidence="7" type="ORF">EOE48_16130</name>
</gene>
<dbReference type="Pfam" id="PF01734">
    <property type="entry name" value="Patatin"/>
    <property type="match status" value="1"/>
</dbReference>
<keyword evidence="8" id="KW-1185">Reference proteome</keyword>
<keyword evidence="1 4" id="KW-0378">Hydrolase</keyword>
<dbReference type="PROSITE" id="PS51635">
    <property type="entry name" value="PNPLA"/>
    <property type="match status" value="1"/>
</dbReference>
<comment type="caution">
    <text evidence="7">The sequence shown here is derived from an EMBL/GenBank/DDBJ whole genome shotgun (WGS) entry which is preliminary data.</text>
</comment>
<dbReference type="OrthoDB" id="9807112at2"/>
<dbReference type="GO" id="GO:0016042">
    <property type="term" value="P:lipid catabolic process"/>
    <property type="evidence" value="ECO:0007669"/>
    <property type="project" value="UniProtKB-UniRule"/>
</dbReference>
<dbReference type="Proteomes" id="UP000286997">
    <property type="component" value="Unassembled WGS sequence"/>
</dbReference>
<organism evidence="7 8">
    <name type="scientific">Methylobacterium oryzihabitans</name>
    <dbReference type="NCBI Taxonomy" id="2499852"/>
    <lineage>
        <taxon>Bacteria</taxon>
        <taxon>Pseudomonadati</taxon>
        <taxon>Pseudomonadota</taxon>
        <taxon>Alphaproteobacteria</taxon>
        <taxon>Hyphomicrobiales</taxon>
        <taxon>Methylobacteriaceae</taxon>
        <taxon>Methylobacterium</taxon>
    </lineage>
</organism>
<feature type="active site" description="Proton acceptor" evidence="4">
    <location>
        <position position="223"/>
    </location>
</feature>
<evidence type="ECO:0000256" key="4">
    <source>
        <dbReference type="PROSITE-ProRule" id="PRU01161"/>
    </source>
</evidence>
<name>A0A3S2W917_9HYPH</name>
<keyword evidence="2 4" id="KW-0442">Lipid degradation</keyword>
<evidence type="ECO:0000256" key="3">
    <source>
        <dbReference type="ARBA" id="ARBA00023098"/>
    </source>
</evidence>
<accession>A0A3S2W917</accession>
<reference evidence="7 8" key="1">
    <citation type="submission" date="2019-01" db="EMBL/GenBank/DDBJ databases">
        <authorList>
            <person name="Chen W.-M."/>
        </authorList>
    </citation>
    <scope>NUCLEOTIDE SEQUENCE [LARGE SCALE GENOMIC DNA]</scope>
    <source>
        <strain evidence="7 8">TER-1</strain>
    </source>
</reference>
<evidence type="ECO:0000256" key="2">
    <source>
        <dbReference type="ARBA" id="ARBA00022963"/>
    </source>
</evidence>
<feature type="active site" description="Nucleophile" evidence="4">
    <location>
        <position position="76"/>
    </location>
</feature>
<dbReference type="GO" id="GO:0016787">
    <property type="term" value="F:hydrolase activity"/>
    <property type="evidence" value="ECO:0007669"/>
    <property type="project" value="UniProtKB-UniRule"/>
</dbReference>
<sequence>MIDPIAPALDGPTLTRGNPGAMPAPLGRSGFVGPRAERTVSLALQGGGAHGAFTWGVLDALLEDGRLAFEALTGASAGAMNAVVLADGWIKGGPDGARSQLEAFWREVSLDSDLSEPQQALVSVVLQFWKHTPFGAFLNAVASPYDTNPLNINPLRRALVQTVDFEALRRADAAHVYISATNVWTGKIAVFDRPDLTPDHVMASACLPTVFQAVEIDGVPHWDGGYLGNPPLYPLYRETETPDILLIQVNPVERRTTPRTPSEIRDRLNEITFNGNLLRELRAIDYVDGLIADGILALGANRYKQIYLHRIDGTGLLDEYGASTKLKAHWPFFLRLRDAGREAGKAWLDAHFADVGVRGTLDLRAMYE</sequence>
<feature type="region of interest" description="Disordered" evidence="5">
    <location>
        <begin position="1"/>
        <end position="27"/>
    </location>
</feature>
<dbReference type="SUPFAM" id="SSF52151">
    <property type="entry name" value="FabD/lysophospholipase-like"/>
    <property type="match status" value="1"/>
</dbReference>
<feature type="short sequence motif" description="DGA/G" evidence="4">
    <location>
        <begin position="223"/>
        <end position="225"/>
    </location>
</feature>
<evidence type="ECO:0000256" key="5">
    <source>
        <dbReference type="SAM" id="MobiDB-lite"/>
    </source>
</evidence>
<feature type="short sequence motif" description="GXGXXG" evidence="4">
    <location>
        <begin position="46"/>
        <end position="51"/>
    </location>
</feature>
<dbReference type="InterPro" id="IPR002641">
    <property type="entry name" value="PNPLA_dom"/>
</dbReference>
<dbReference type="InterPro" id="IPR050301">
    <property type="entry name" value="NTE"/>
</dbReference>
<dbReference type="Gene3D" id="3.40.1090.10">
    <property type="entry name" value="Cytosolic phospholipase A2 catalytic domain"/>
    <property type="match status" value="2"/>
</dbReference>
<dbReference type="PANTHER" id="PTHR14226:SF78">
    <property type="entry name" value="SLR0060 PROTEIN"/>
    <property type="match status" value="1"/>
</dbReference>
<evidence type="ECO:0000259" key="6">
    <source>
        <dbReference type="PROSITE" id="PS51635"/>
    </source>
</evidence>